<dbReference type="AlphaFoldDB" id="A0A8E2ASC4"/>
<feature type="transmembrane region" description="Helical" evidence="1">
    <location>
        <begin position="143"/>
        <end position="165"/>
    </location>
</feature>
<protein>
    <submittedName>
        <fullName evidence="2">Uncharacterized protein</fullName>
    </submittedName>
</protein>
<dbReference type="Proteomes" id="UP000250043">
    <property type="component" value="Unassembled WGS sequence"/>
</dbReference>
<name>A0A8E2ASC4_9APHY</name>
<organism evidence="2 3">
    <name type="scientific">Obba rivulosa</name>
    <dbReference type="NCBI Taxonomy" id="1052685"/>
    <lineage>
        <taxon>Eukaryota</taxon>
        <taxon>Fungi</taxon>
        <taxon>Dikarya</taxon>
        <taxon>Basidiomycota</taxon>
        <taxon>Agaricomycotina</taxon>
        <taxon>Agaricomycetes</taxon>
        <taxon>Polyporales</taxon>
        <taxon>Gelatoporiaceae</taxon>
        <taxon>Obba</taxon>
    </lineage>
</organism>
<keyword evidence="1" id="KW-0472">Membrane</keyword>
<accession>A0A8E2ASC4</accession>
<keyword evidence="1" id="KW-0812">Transmembrane</keyword>
<evidence type="ECO:0000256" key="1">
    <source>
        <dbReference type="SAM" id="Phobius"/>
    </source>
</evidence>
<gene>
    <name evidence="2" type="ORF">OBBRIDRAFT_813173</name>
</gene>
<proteinExistence type="predicted"/>
<sequence length="200" mass="22924">MDVKPYPNLPYAAGLRTAKRCSKDGWNPVWKVFPLKMFRGADWAYLKVQPVWDDEQLLRELSKSYDRLRTVWRKWFSLRSVGYADHTFIYPQRVGTAGLSPSKNMRLRYFLHHPEAMRGRHEFLQVFTANPDLGVEFVERWQVLRIAIVVLIPVIFSVVLGVMYSGITGDASTAFTIAGYMTSAYSVCLVLVGVLNLVET</sequence>
<keyword evidence="3" id="KW-1185">Reference proteome</keyword>
<reference evidence="2 3" key="1">
    <citation type="submission" date="2016-07" db="EMBL/GenBank/DDBJ databases">
        <title>Draft genome of the white-rot fungus Obba rivulosa 3A-2.</title>
        <authorList>
            <consortium name="DOE Joint Genome Institute"/>
            <person name="Miettinen O."/>
            <person name="Riley R."/>
            <person name="Acob R."/>
            <person name="Barry K."/>
            <person name="Cullen D."/>
            <person name="De Vries R."/>
            <person name="Hainaut M."/>
            <person name="Hatakka A."/>
            <person name="Henrissat B."/>
            <person name="Hilden K."/>
            <person name="Kuo R."/>
            <person name="Labutti K."/>
            <person name="Lipzen A."/>
            <person name="Makela M.R."/>
            <person name="Sandor L."/>
            <person name="Spatafora J.W."/>
            <person name="Grigoriev I.V."/>
            <person name="Hibbett D.S."/>
        </authorList>
    </citation>
    <scope>NUCLEOTIDE SEQUENCE [LARGE SCALE GENOMIC DNA]</scope>
    <source>
        <strain evidence="2 3">3A-2</strain>
    </source>
</reference>
<evidence type="ECO:0000313" key="2">
    <source>
        <dbReference type="EMBL" id="OCH89483.1"/>
    </source>
</evidence>
<dbReference type="OrthoDB" id="9988102at2759"/>
<keyword evidence="1" id="KW-1133">Transmembrane helix</keyword>
<evidence type="ECO:0000313" key="3">
    <source>
        <dbReference type="Proteomes" id="UP000250043"/>
    </source>
</evidence>
<dbReference type="EMBL" id="KV722426">
    <property type="protein sequence ID" value="OCH89483.1"/>
    <property type="molecule type" value="Genomic_DNA"/>
</dbReference>
<feature type="transmembrane region" description="Helical" evidence="1">
    <location>
        <begin position="177"/>
        <end position="198"/>
    </location>
</feature>